<accession>A0AAD9PTA2</accession>
<dbReference type="Proteomes" id="UP001249851">
    <property type="component" value="Unassembled WGS sequence"/>
</dbReference>
<evidence type="ECO:0000313" key="2">
    <source>
        <dbReference type="EMBL" id="KAK2548488.1"/>
    </source>
</evidence>
<feature type="compositionally biased region" description="Polar residues" evidence="1">
    <location>
        <begin position="81"/>
        <end position="107"/>
    </location>
</feature>
<evidence type="ECO:0000313" key="3">
    <source>
        <dbReference type="Proteomes" id="UP001249851"/>
    </source>
</evidence>
<reference evidence="2" key="2">
    <citation type="journal article" date="2023" name="Science">
        <title>Genomic signatures of disease resistance in endangered staghorn corals.</title>
        <authorList>
            <person name="Vollmer S.V."/>
            <person name="Selwyn J.D."/>
            <person name="Despard B.A."/>
            <person name="Roesel C.L."/>
        </authorList>
    </citation>
    <scope>NUCLEOTIDE SEQUENCE</scope>
    <source>
        <strain evidence="2">K2</strain>
    </source>
</reference>
<reference evidence="2" key="1">
    <citation type="journal article" date="2023" name="G3 (Bethesda)">
        <title>Whole genome assembly and annotation of the endangered Caribbean coral Acropora cervicornis.</title>
        <authorList>
            <person name="Selwyn J.D."/>
            <person name="Vollmer S.V."/>
        </authorList>
    </citation>
    <scope>NUCLEOTIDE SEQUENCE</scope>
    <source>
        <strain evidence="2">K2</strain>
    </source>
</reference>
<protein>
    <submittedName>
        <fullName evidence="2">Uncharacterized protein</fullName>
    </submittedName>
</protein>
<sequence>MEREKVKRLLRNSAKVVTKSVANVVPATNYSNLEAMFLGCHKRLDQIIQLLEKLVDQKEEVAQSSRPMIHDTPPSKPKAFMSQNTRVVSSTAQSSGTHTQDNSMSSEDLTDDPDFIVGECIQVRCGDKVFDRNWSDIRKSMNQKCLDKLKESRNFSPSTD</sequence>
<gene>
    <name evidence="2" type="ORF">P5673_031269</name>
</gene>
<dbReference type="AlphaFoldDB" id="A0AAD9PTA2"/>
<evidence type="ECO:0000256" key="1">
    <source>
        <dbReference type="SAM" id="MobiDB-lite"/>
    </source>
</evidence>
<name>A0AAD9PTA2_ACRCE</name>
<dbReference type="EMBL" id="JARQWQ010000145">
    <property type="protein sequence ID" value="KAK2548488.1"/>
    <property type="molecule type" value="Genomic_DNA"/>
</dbReference>
<keyword evidence="3" id="KW-1185">Reference proteome</keyword>
<organism evidence="2 3">
    <name type="scientific">Acropora cervicornis</name>
    <name type="common">Staghorn coral</name>
    <dbReference type="NCBI Taxonomy" id="6130"/>
    <lineage>
        <taxon>Eukaryota</taxon>
        <taxon>Metazoa</taxon>
        <taxon>Cnidaria</taxon>
        <taxon>Anthozoa</taxon>
        <taxon>Hexacorallia</taxon>
        <taxon>Scleractinia</taxon>
        <taxon>Astrocoeniina</taxon>
        <taxon>Acroporidae</taxon>
        <taxon>Acropora</taxon>
    </lineage>
</organism>
<proteinExistence type="predicted"/>
<comment type="caution">
    <text evidence="2">The sequence shown here is derived from an EMBL/GenBank/DDBJ whole genome shotgun (WGS) entry which is preliminary data.</text>
</comment>
<feature type="region of interest" description="Disordered" evidence="1">
    <location>
        <begin position="60"/>
        <end position="111"/>
    </location>
</feature>